<dbReference type="SUPFAM" id="SSF54556">
    <property type="entry name" value="Chitinase insertion domain"/>
    <property type="match status" value="1"/>
</dbReference>
<dbReference type="InterPro" id="IPR050314">
    <property type="entry name" value="Glycosyl_Hydrlase_18"/>
</dbReference>
<dbReference type="InterPro" id="IPR029070">
    <property type="entry name" value="Chitinase_insertion_sf"/>
</dbReference>
<evidence type="ECO:0000256" key="1">
    <source>
        <dbReference type="SAM" id="MobiDB-lite"/>
    </source>
</evidence>
<gene>
    <name evidence="3" type="primary">CHIT1</name>
    <name evidence="3" type="ORF">NPIL_159261</name>
</gene>
<evidence type="ECO:0000313" key="3">
    <source>
        <dbReference type="EMBL" id="GFT87735.1"/>
    </source>
</evidence>
<organism evidence="3 4">
    <name type="scientific">Nephila pilipes</name>
    <name type="common">Giant wood spider</name>
    <name type="synonym">Nephila maculata</name>
    <dbReference type="NCBI Taxonomy" id="299642"/>
    <lineage>
        <taxon>Eukaryota</taxon>
        <taxon>Metazoa</taxon>
        <taxon>Ecdysozoa</taxon>
        <taxon>Arthropoda</taxon>
        <taxon>Chelicerata</taxon>
        <taxon>Arachnida</taxon>
        <taxon>Araneae</taxon>
        <taxon>Araneomorphae</taxon>
        <taxon>Entelegynae</taxon>
        <taxon>Araneoidea</taxon>
        <taxon>Nephilidae</taxon>
        <taxon>Nephila</taxon>
    </lineage>
</organism>
<evidence type="ECO:0000259" key="2">
    <source>
        <dbReference type="PROSITE" id="PS51910"/>
    </source>
</evidence>
<dbReference type="AlphaFoldDB" id="A0A8X6U822"/>
<dbReference type="InterPro" id="IPR001223">
    <property type="entry name" value="Glyco_hydro18_cat"/>
</dbReference>
<dbReference type="GO" id="GO:0004568">
    <property type="term" value="F:chitinase activity"/>
    <property type="evidence" value="ECO:0007669"/>
    <property type="project" value="TreeGrafter"/>
</dbReference>
<keyword evidence="4" id="KW-1185">Reference proteome</keyword>
<dbReference type="GO" id="GO:0005975">
    <property type="term" value="P:carbohydrate metabolic process"/>
    <property type="evidence" value="ECO:0007669"/>
    <property type="project" value="InterPro"/>
</dbReference>
<dbReference type="SUPFAM" id="SSF51445">
    <property type="entry name" value="(Trans)glycosidases"/>
    <property type="match status" value="1"/>
</dbReference>
<evidence type="ECO:0000313" key="4">
    <source>
        <dbReference type="Proteomes" id="UP000887013"/>
    </source>
</evidence>
<feature type="non-terminal residue" evidence="3">
    <location>
        <position position="1"/>
    </location>
</feature>
<protein>
    <submittedName>
        <fullName evidence="3">Chitotriosidase-1</fullName>
    </submittedName>
</protein>
<dbReference type="OrthoDB" id="76388at2759"/>
<dbReference type="Gene3D" id="3.20.20.80">
    <property type="entry name" value="Glycosidases"/>
    <property type="match status" value="1"/>
</dbReference>
<accession>A0A8X6U822</accession>
<reference evidence="3" key="1">
    <citation type="submission" date="2020-08" db="EMBL/GenBank/DDBJ databases">
        <title>Multicomponent nature underlies the extraordinary mechanical properties of spider dragline silk.</title>
        <authorList>
            <person name="Kono N."/>
            <person name="Nakamura H."/>
            <person name="Mori M."/>
            <person name="Yoshida Y."/>
            <person name="Ohtoshi R."/>
            <person name="Malay A.D."/>
            <person name="Moran D.A.P."/>
            <person name="Tomita M."/>
            <person name="Numata K."/>
            <person name="Arakawa K."/>
        </authorList>
    </citation>
    <scope>NUCLEOTIDE SEQUENCE</scope>
</reference>
<dbReference type="PANTHER" id="PTHR11177">
    <property type="entry name" value="CHITINASE"/>
    <property type="match status" value="1"/>
</dbReference>
<proteinExistence type="predicted"/>
<comment type="caution">
    <text evidence="3">The sequence shown here is derived from an EMBL/GenBank/DDBJ whole genome shotgun (WGS) entry which is preliminary data.</text>
</comment>
<feature type="region of interest" description="Disordered" evidence="1">
    <location>
        <begin position="66"/>
        <end position="96"/>
    </location>
</feature>
<dbReference type="Proteomes" id="UP000887013">
    <property type="component" value="Unassembled WGS sequence"/>
</dbReference>
<dbReference type="Pfam" id="PF00704">
    <property type="entry name" value="Glyco_hydro_18"/>
    <property type="match status" value="1"/>
</dbReference>
<dbReference type="Gene3D" id="3.10.50.10">
    <property type="match status" value="1"/>
</dbReference>
<sequence length="96" mass="10835">MSYDFHGKWESQTGHNSPLYALSTESQWRKQLCMEFGVKLWEKMGAPKEKIVVGLATYGRSFTLASPDKNGMNEPTRGGGKAGTFTREEGFLSYYE</sequence>
<dbReference type="GO" id="GO:0005576">
    <property type="term" value="C:extracellular region"/>
    <property type="evidence" value="ECO:0007669"/>
    <property type="project" value="TreeGrafter"/>
</dbReference>
<dbReference type="GO" id="GO:0008061">
    <property type="term" value="F:chitin binding"/>
    <property type="evidence" value="ECO:0007669"/>
    <property type="project" value="TreeGrafter"/>
</dbReference>
<dbReference type="InterPro" id="IPR017853">
    <property type="entry name" value="GH"/>
</dbReference>
<dbReference type="PANTHER" id="PTHR11177:SF317">
    <property type="entry name" value="CHITINASE 12-RELATED"/>
    <property type="match status" value="1"/>
</dbReference>
<dbReference type="PROSITE" id="PS51910">
    <property type="entry name" value="GH18_2"/>
    <property type="match status" value="1"/>
</dbReference>
<feature type="domain" description="GH18" evidence="2">
    <location>
        <begin position="1"/>
        <end position="96"/>
    </location>
</feature>
<dbReference type="EMBL" id="BMAW01073438">
    <property type="protein sequence ID" value="GFT87735.1"/>
    <property type="molecule type" value="Genomic_DNA"/>
</dbReference>
<dbReference type="GO" id="GO:0006032">
    <property type="term" value="P:chitin catabolic process"/>
    <property type="evidence" value="ECO:0007669"/>
    <property type="project" value="TreeGrafter"/>
</dbReference>
<name>A0A8X6U822_NEPPI</name>